<dbReference type="InterPro" id="IPR027417">
    <property type="entry name" value="P-loop_NTPase"/>
</dbReference>
<dbReference type="Proteomes" id="UP000326279">
    <property type="component" value="Segment"/>
</dbReference>
<dbReference type="NCBIfam" id="TIGR01613">
    <property type="entry name" value="primase_Cterm"/>
    <property type="match status" value="1"/>
</dbReference>
<dbReference type="EMBL" id="MN234170">
    <property type="protein sequence ID" value="QFG08917.1"/>
    <property type="molecule type" value="Genomic_DNA"/>
</dbReference>
<dbReference type="InterPro" id="IPR014015">
    <property type="entry name" value="Helicase_SF3_DNA-vir"/>
</dbReference>
<dbReference type="GeneID" id="80019542"/>
<reference evidence="9 10" key="1">
    <citation type="submission" date="2019-07" db="EMBL/GenBank/DDBJ databases">
        <authorList>
            <person name="Garlena R.A."/>
            <person name="Russell D.A."/>
            <person name="Pope W.H."/>
            <person name="Jacobs-Sera D."/>
            <person name="Hatfull G.F."/>
        </authorList>
    </citation>
    <scope>NUCLEOTIDE SEQUENCE [LARGE SCALE GENOMIC DNA]</scope>
</reference>
<organism evidence="9 10">
    <name type="scientific">Mycobacterium phage MalagasyRose</name>
    <dbReference type="NCBI Taxonomy" id="2599870"/>
    <lineage>
        <taxon>Viruses</taxon>
        <taxon>Duplodnaviria</taxon>
        <taxon>Heunggongvirae</taxon>
        <taxon>Uroviricota</taxon>
        <taxon>Caudoviricetes</taxon>
        <taxon>Malagasyrosevirus</taxon>
        <taxon>Malagasyrosevirus malagasyrose</taxon>
    </lineage>
</organism>
<dbReference type="PROSITE" id="PS51206">
    <property type="entry name" value="SF3_HELICASE_1"/>
    <property type="match status" value="1"/>
</dbReference>
<dbReference type="InterPro" id="IPR014818">
    <property type="entry name" value="Phage/plasmid_primase_P4_C"/>
</dbReference>
<dbReference type="SMART" id="SM00885">
    <property type="entry name" value="D5_N"/>
    <property type="match status" value="1"/>
</dbReference>
<gene>
    <name evidence="9" type="primary">69</name>
    <name evidence="9" type="ORF">PBI_MALAGASYROSE_69</name>
</gene>
<evidence type="ECO:0000313" key="10">
    <source>
        <dbReference type="Proteomes" id="UP000326279"/>
    </source>
</evidence>
<evidence type="ECO:0000256" key="3">
    <source>
        <dbReference type="ARBA" id="ARBA00022705"/>
    </source>
</evidence>
<name>A0A5J6TGE4_9CAUD</name>
<evidence type="ECO:0000256" key="1">
    <source>
        <dbReference type="ARBA" id="ARBA00004147"/>
    </source>
</evidence>
<keyword evidence="2" id="KW-1048">Host nucleus</keyword>
<dbReference type="InterPro" id="IPR051620">
    <property type="entry name" value="ORF904-like_C"/>
</dbReference>
<keyword evidence="3" id="KW-0235">DNA replication</keyword>
<dbReference type="InterPro" id="IPR006500">
    <property type="entry name" value="Helicase_put_C_phage/plasmid"/>
</dbReference>
<evidence type="ECO:0000256" key="7">
    <source>
        <dbReference type="SAM" id="MobiDB-lite"/>
    </source>
</evidence>
<keyword evidence="6" id="KW-0067">ATP-binding</keyword>
<comment type="subcellular location">
    <subcellularLocation>
        <location evidence="1">Host nucleus</location>
    </subcellularLocation>
</comment>
<feature type="compositionally biased region" description="Acidic residues" evidence="7">
    <location>
        <begin position="362"/>
        <end position="377"/>
    </location>
</feature>
<evidence type="ECO:0000256" key="6">
    <source>
        <dbReference type="ARBA" id="ARBA00022840"/>
    </source>
</evidence>
<evidence type="ECO:0000256" key="2">
    <source>
        <dbReference type="ARBA" id="ARBA00022562"/>
    </source>
</evidence>
<feature type="region of interest" description="Disordered" evidence="7">
    <location>
        <begin position="353"/>
        <end position="384"/>
    </location>
</feature>
<keyword evidence="4" id="KW-0547">Nucleotide-binding</keyword>
<evidence type="ECO:0000256" key="4">
    <source>
        <dbReference type="ARBA" id="ARBA00022741"/>
    </source>
</evidence>
<protein>
    <submittedName>
        <fullName evidence="9">DNA primase</fullName>
    </submittedName>
</protein>
<dbReference type="Pfam" id="PF19263">
    <property type="entry name" value="DUF5906"/>
    <property type="match status" value="1"/>
</dbReference>
<dbReference type="GO" id="GO:0016787">
    <property type="term" value="F:hydrolase activity"/>
    <property type="evidence" value="ECO:0007669"/>
    <property type="project" value="UniProtKB-KW"/>
</dbReference>
<dbReference type="Gene3D" id="3.40.50.300">
    <property type="entry name" value="P-loop containing nucleotide triphosphate hydrolases"/>
    <property type="match status" value="1"/>
</dbReference>
<dbReference type="InterPro" id="IPR045455">
    <property type="entry name" value="NrS-1_pol-like_helicase"/>
</dbReference>
<evidence type="ECO:0000256" key="5">
    <source>
        <dbReference type="ARBA" id="ARBA00022801"/>
    </source>
</evidence>
<dbReference type="KEGG" id="vg:80019542"/>
<sequence>MNFADLLETIAYREDEYLSVCWQRRPGETWHTAVVPAGDAAAYAASKGTDCGVWFGINPTSGPPRENAGRGKDVDVTRFSTLHADLDSKADGCGSEAVARTIIDDLSDLLGVRPSAIVHSGHGLQPYWPIEDAESVTNAGALLKRWGRLVALVADRRGAKVDGVYDLARVMRVPGTMNVKTEPFVMATCEFDTGGPLTVDEVRERLDEAGVPHLDGDGSSLVAHIDLSPPSTWAWAATACHYATTMAAGWAQDNPPDRHPWLVAQATRIAAAHRNGCLTQAQHRDMVQALATRFAELCNRGNDPRPVGPREVEKALGHGERIVAVKSEAQIDTELGRHLHLSQLANGIQVTVRTADTPPPDPGDDYDDYDNGDDDGNAELFTPTDTGNSDLLVRQYGHRLRYCEKAGKWLSWDGARWLFCAADSEAMTAARRTIEGIVAGEDAQLQKHKLRSMSRRGLENAVALARRDPAMIVAVDQLDVEPYELNTPSGIVNLRTGRVVPHNPDRWHTKITGVGYESEGAAPRWWAFLHRTFGGDNELVAYMQRLSGYAATGEVTHHVLPFLFGAGSNGKSVFTDVLTAVLGDYAITAPGNFLLAGREKHETEIARLHGARLVVCSEVNADSKFDEAKVKVLTGGDVLSARFMRQDFFDFIPTHTLFLMGNHQPEVTAGGTSFFRRLRQIPFLHTVPPEERIEGLAQQLVREEGAAILAWVVDGARDVLAAGMREPESVLAATADYQDDTRSGVARFIDECCTVGEGESEVGAVHNCYSRWAMANGEPSYDAARFGRELTALQVPRRRTKRARYCGLKVHTDRLPANGDSGSLFRHHYRHHTDEG</sequence>
<dbReference type="GO" id="GO:0005524">
    <property type="term" value="F:ATP binding"/>
    <property type="evidence" value="ECO:0007669"/>
    <property type="project" value="UniProtKB-KW"/>
</dbReference>
<dbReference type="RefSeq" id="YP_010754941.1">
    <property type="nucleotide sequence ID" value="NC_073465.1"/>
</dbReference>
<keyword evidence="5" id="KW-0378">Hydrolase</keyword>
<proteinExistence type="predicted"/>
<keyword evidence="10" id="KW-1185">Reference proteome</keyword>
<evidence type="ECO:0000313" key="9">
    <source>
        <dbReference type="EMBL" id="QFG08917.1"/>
    </source>
</evidence>
<dbReference type="Pfam" id="PF08706">
    <property type="entry name" value="D5_N"/>
    <property type="match status" value="1"/>
</dbReference>
<accession>A0A5J6TGE4</accession>
<feature type="domain" description="SF3 helicase" evidence="8">
    <location>
        <begin position="538"/>
        <end position="696"/>
    </location>
</feature>
<evidence type="ECO:0000259" key="8">
    <source>
        <dbReference type="PROSITE" id="PS51206"/>
    </source>
</evidence>
<dbReference type="PANTHER" id="PTHR35372">
    <property type="entry name" value="ATP BINDING PROTEIN-RELATED"/>
    <property type="match status" value="1"/>
</dbReference>
<dbReference type="PANTHER" id="PTHR35372:SF2">
    <property type="entry name" value="SF3 HELICASE DOMAIN-CONTAINING PROTEIN"/>
    <property type="match status" value="1"/>
</dbReference>